<comment type="caution">
    <text evidence="2">The sequence shown here is derived from an EMBL/GenBank/DDBJ whole genome shotgun (WGS) entry which is preliminary data.</text>
</comment>
<proteinExistence type="predicted"/>
<name>A0A329RDI2_9STRA</name>
<evidence type="ECO:0000313" key="3">
    <source>
        <dbReference type="Proteomes" id="UP000251314"/>
    </source>
</evidence>
<accession>A0A329RDI2</accession>
<dbReference type="AlphaFoldDB" id="A0A329RDI2"/>
<dbReference type="EMBL" id="MJFZ01001221">
    <property type="protein sequence ID" value="RAW22747.1"/>
    <property type="molecule type" value="Genomic_DNA"/>
</dbReference>
<evidence type="ECO:0000313" key="1">
    <source>
        <dbReference type="EMBL" id="KAG6947241.1"/>
    </source>
</evidence>
<reference evidence="1" key="2">
    <citation type="submission" date="2021-01" db="EMBL/GenBank/DDBJ databases">
        <title>Phytophthora aleatoria, a newly-described species from Pinus radiata is distinct from Phytophthora cactorum isolates based on comparative genomics.</title>
        <authorList>
            <person name="Mcdougal R."/>
            <person name="Panda P."/>
            <person name="Williams N."/>
            <person name="Studholme D.J."/>
        </authorList>
    </citation>
    <scope>NUCLEOTIDE SEQUENCE</scope>
    <source>
        <strain evidence="1">NZFS 3830</strain>
    </source>
</reference>
<evidence type="ECO:0000313" key="2">
    <source>
        <dbReference type="EMBL" id="RAW22747.1"/>
    </source>
</evidence>
<gene>
    <name evidence="1" type="ORF">JG687_00016232</name>
    <name evidence="2" type="ORF">PC110_g20815</name>
</gene>
<sequence length="95" mass="10201">MHERPDAPIGSKLGMLVSLGADDWPVGSLENPCAATERQHDTAHEASSKAAPLRQCWMTHGWCRHQGRMAGLDGASALDVVDCEKKDGMSSAGDW</sequence>
<reference evidence="2 3" key="1">
    <citation type="submission" date="2018-01" db="EMBL/GenBank/DDBJ databases">
        <title>Draft genome of the strawberry crown rot pathogen Phytophthora cactorum.</title>
        <authorList>
            <person name="Armitage A.D."/>
            <person name="Lysoe E."/>
            <person name="Nellist C.F."/>
            <person name="Harrison R.J."/>
            <person name="Brurberg M.B."/>
        </authorList>
    </citation>
    <scope>NUCLEOTIDE SEQUENCE [LARGE SCALE GENOMIC DNA]</scope>
    <source>
        <strain evidence="2 3">10300</strain>
    </source>
</reference>
<dbReference type="Proteomes" id="UP000688947">
    <property type="component" value="Unassembled WGS sequence"/>
</dbReference>
<dbReference type="Proteomes" id="UP000251314">
    <property type="component" value="Unassembled WGS sequence"/>
</dbReference>
<dbReference type="OrthoDB" id="88428at2759"/>
<dbReference type="VEuPathDB" id="FungiDB:PC110_g20815"/>
<keyword evidence="3" id="KW-1185">Reference proteome</keyword>
<organism evidence="2 3">
    <name type="scientific">Phytophthora cactorum</name>
    <dbReference type="NCBI Taxonomy" id="29920"/>
    <lineage>
        <taxon>Eukaryota</taxon>
        <taxon>Sar</taxon>
        <taxon>Stramenopiles</taxon>
        <taxon>Oomycota</taxon>
        <taxon>Peronosporomycetes</taxon>
        <taxon>Peronosporales</taxon>
        <taxon>Peronosporaceae</taxon>
        <taxon>Phytophthora</taxon>
    </lineage>
</organism>
<protein>
    <submittedName>
        <fullName evidence="2">Uncharacterized protein</fullName>
    </submittedName>
</protein>
<dbReference type="EMBL" id="JAENGZ010001590">
    <property type="protein sequence ID" value="KAG6947241.1"/>
    <property type="molecule type" value="Genomic_DNA"/>
</dbReference>